<feature type="domain" description="HTH lacI-type" evidence="4">
    <location>
        <begin position="16"/>
        <end position="70"/>
    </location>
</feature>
<accession>A0A921FUS2</accession>
<gene>
    <name evidence="5" type="ORF">K8U78_04590</name>
</gene>
<dbReference type="PROSITE" id="PS00356">
    <property type="entry name" value="HTH_LACI_1"/>
    <property type="match status" value="1"/>
</dbReference>
<dbReference type="CDD" id="cd01392">
    <property type="entry name" value="HTH_LacI"/>
    <property type="match status" value="1"/>
</dbReference>
<dbReference type="Gene3D" id="3.40.50.2300">
    <property type="match status" value="2"/>
</dbReference>
<dbReference type="SUPFAM" id="SSF47413">
    <property type="entry name" value="lambda repressor-like DNA-binding domains"/>
    <property type="match status" value="1"/>
</dbReference>
<evidence type="ECO:0000259" key="4">
    <source>
        <dbReference type="PROSITE" id="PS50932"/>
    </source>
</evidence>
<dbReference type="InterPro" id="IPR010982">
    <property type="entry name" value="Lambda_DNA-bd_dom_sf"/>
</dbReference>
<dbReference type="Pfam" id="PF13377">
    <property type="entry name" value="Peripla_BP_3"/>
    <property type="match status" value="1"/>
</dbReference>
<dbReference type="PANTHER" id="PTHR30146:SF153">
    <property type="entry name" value="LACTOSE OPERON REPRESSOR"/>
    <property type="match status" value="1"/>
</dbReference>
<dbReference type="InterPro" id="IPR028082">
    <property type="entry name" value="Peripla_BP_I"/>
</dbReference>
<dbReference type="GO" id="GO:0003700">
    <property type="term" value="F:DNA-binding transcription factor activity"/>
    <property type="evidence" value="ECO:0007669"/>
    <property type="project" value="TreeGrafter"/>
</dbReference>
<keyword evidence="1" id="KW-0805">Transcription regulation</keyword>
<keyword evidence="3" id="KW-0804">Transcription</keyword>
<dbReference type="AlphaFoldDB" id="A0A921FUS2"/>
<evidence type="ECO:0000256" key="2">
    <source>
        <dbReference type="ARBA" id="ARBA00023125"/>
    </source>
</evidence>
<dbReference type="Proteomes" id="UP000715651">
    <property type="component" value="Unassembled WGS sequence"/>
</dbReference>
<evidence type="ECO:0000256" key="3">
    <source>
        <dbReference type="ARBA" id="ARBA00023163"/>
    </source>
</evidence>
<evidence type="ECO:0000313" key="5">
    <source>
        <dbReference type="EMBL" id="HJF18409.1"/>
    </source>
</evidence>
<protein>
    <submittedName>
        <fullName evidence="5">LacI family DNA-binding transcriptional regulator</fullName>
    </submittedName>
</protein>
<dbReference type="Gene3D" id="1.10.260.40">
    <property type="entry name" value="lambda repressor-like DNA-binding domains"/>
    <property type="match status" value="1"/>
</dbReference>
<dbReference type="SUPFAM" id="SSF53822">
    <property type="entry name" value="Periplasmic binding protein-like I"/>
    <property type="match status" value="1"/>
</dbReference>
<keyword evidence="2 5" id="KW-0238">DNA-binding</keyword>
<dbReference type="EMBL" id="DYWK01000006">
    <property type="protein sequence ID" value="HJF18409.1"/>
    <property type="molecule type" value="Genomic_DNA"/>
</dbReference>
<organism evidence="5 6">
    <name type="scientific">Aeriscardovia aeriphila</name>
    <dbReference type="NCBI Taxonomy" id="218139"/>
    <lineage>
        <taxon>Bacteria</taxon>
        <taxon>Bacillati</taxon>
        <taxon>Actinomycetota</taxon>
        <taxon>Actinomycetes</taxon>
        <taxon>Bifidobacteriales</taxon>
        <taxon>Bifidobacteriaceae</taxon>
        <taxon>Aeriscardovia</taxon>
    </lineage>
</organism>
<dbReference type="PANTHER" id="PTHR30146">
    <property type="entry name" value="LACI-RELATED TRANSCRIPTIONAL REPRESSOR"/>
    <property type="match status" value="1"/>
</dbReference>
<evidence type="ECO:0000256" key="1">
    <source>
        <dbReference type="ARBA" id="ARBA00023015"/>
    </source>
</evidence>
<dbReference type="Pfam" id="PF00356">
    <property type="entry name" value="LacI"/>
    <property type="match status" value="1"/>
</dbReference>
<name>A0A921FUS2_9BIFI</name>
<dbReference type="InterPro" id="IPR046335">
    <property type="entry name" value="LacI/GalR-like_sensor"/>
</dbReference>
<dbReference type="GO" id="GO:0000976">
    <property type="term" value="F:transcription cis-regulatory region binding"/>
    <property type="evidence" value="ECO:0007669"/>
    <property type="project" value="TreeGrafter"/>
</dbReference>
<dbReference type="InterPro" id="IPR000843">
    <property type="entry name" value="HTH_LacI"/>
</dbReference>
<proteinExistence type="predicted"/>
<dbReference type="PROSITE" id="PS50932">
    <property type="entry name" value="HTH_LACI_2"/>
    <property type="match status" value="1"/>
</dbReference>
<dbReference type="SMART" id="SM00354">
    <property type="entry name" value="HTH_LACI"/>
    <property type="match status" value="1"/>
</dbReference>
<reference evidence="5" key="1">
    <citation type="journal article" date="2021" name="PeerJ">
        <title>Extensive microbial diversity within the chicken gut microbiome revealed by metagenomics and culture.</title>
        <authorList>
            <person name="Gilroy R."/>
            <person name="Ravi A."/>
            <person name="Getino M."/>
            <person name="Pursley I."/>
            <person name="Horton D.L."/>
            <person name="Alikhan N.F."/>
            <person name="Baker D."/>
            <person name="Gharbi K."/>
            <person name="Hall N."/>
            <person name="Watson M."/>
            <person name="Adriaenssens E.M."/>
            <person name="Foster-Nyarko E."/>
            <person name="Jarju S."/>
            <person name="Secka A."/>
            <person name="Antonio M."/>
            <person name="Oren A."/>
            <person name="Chaudhuri R.R."/>
            <person name="La Ragione R."/>
            <person name="Hildebrand F."/>
            <person name="Pallen M.J."/>
        </authorList>
    </citation>
    <scope>NUCLEOTIDE SEQUENCE</scope>
    <source>
        <strain evidence="5">578</strain>
    </source>
</reference>
<evidence type="ECO:0000313" key="6">
    <source>
        <dbReference type="Proteomes" id="UP000715651"/>
    </source>
</evidence>
<comment type="caution">
    <text evidence="5">The sequence shown here is derived from an EMBL/GenBank/DDBJ whole genome shotgun (WGS) entry which is preliminary data.</text>
</comment>
<reference evidence="5" key="2">
    <citation type="submission" date="2021-09" db="EMBL/GenBank/DDBJ databases">
        <authorList>
            <person name="Gilroy R."/>
        </authorList>
    </citation>
    <scope>NUCLEOTIDE SEQUENCE</scope>
    <source>
        <strain evidence="5">578</strain>
    </source>
</reference>
<sequence>MVGKEGADYTQTSKKPKVAEIAQISGVSPATVSKVINGRTGVSDETRSKIESVLAKYGFAKPLVQTKISSTVELVITEVDNNGSAELIKQTTHYAQSLGIGITVSCTGHHSSERGQRKGVSTCLRGAIDRNPLGVILLLSDITAAEEEHLHARNIPYVIIDPVGQVSPETLGVGIDNWTAGLVATEYLIKLGHRKIGAITGPLNSQSSQARLSGFLAALRKVNVTPPPEYIKEGDYLPDEAFDAACQLLDLPTQDRPTAVFCFNDVSAVSLYRAANLRGIKLPEELSVVGFDNIYPSAYLYPALTSVTQPFDLIARKAIDLILAARDGRNVQNYQILPTQLQIRESCVPPQQ</sequence>